<gene>
    <name evidence="2" type="ORF">MUN86_00995</name>
</gene>
<dbReference type="Proteomes" id="UP000830401">
    <property type="component" value="Chromosome"/>
</dbReference>
<protein>
    <submittedName>
        <fullName evidence="2">Suppressor of fused domain protein</fullName>
    </submittedName>
</protein>
<keyword evidence="3" id="KW-1185">Reference proteome</keyword>
<organism evidence="2 3">
    <name type="scientific">Hymenobacter volaticus</name>
    <dbReference type="NCBI Taxonomy" id="2932254"/>
    <lineage>
        <taxon>Bacteria</taxon>
        <taxon>Pseudomonadati</taxon>
        <taxon>Bacteroidota</taxon>
        <taxon>Cytophagia</taxon>
        <taxon>Cytophagales</taxon>
        <taxon>Hymenobacteraceae</taxon>
        <taxon>Hymenobacter</taxon>
    </lineage>
</organism>
<dbReference type="InterPro" id="IPR020941">
    <property type="entry name" value="SUFU-like_domain"/>
</dbReference>
<reference evidence="2" key="1">
    <citation type="submission" date="2022-04" db="EMBL/GenBank/DDBJ databases">
        <title>Hymenobacter sp. isolated from the air.</title>
        <authorList>
            <person name="Won M."/>
            <person name="Lee C.-M."/>
            <person name="Woen H.-Y."/>
            <person name="Kwon S.-W."/>
        </authorList>
    </citation>
    <scope>NUCLEOTIDE SEQUENCE</scope>
    <source>
        <strain evidence="2">5420S-77</strain>
    </source>
</reference>
<feature type="domain" description="Suppressor of fused-like" evidence="1">
    <location>
        <begin position="65"/>
        <end position="245"/>
    </location>
</feature>
<proteinExistence type="predicted"/>
<accession>A0ABY4G6Z8</accession>
<evidence type="ECO:0000313" key="3">
    <source>
        <dbReference type="Proteomes" id="UP000830401"/>
    </source>
</evidence>
<sequence length="257" mass="29286">MTEQDPESEQELSASGSPIYRYEDVEPADFSLASGDDEAIQAISDHIERHIGLVSGVFHELISDKVHIDVHFVEPSADFPFKVLVTSGMSDLPMTVPEGAEDMRYAELCILLPSTWEFPQLGPDTDDEDDEIENTYWPIRWLKFLARFPHEYNTWLGHGHTIPNGEEAAPYASNTKLGCMLLLPSLSLPDEFRELKINDEKTINFYCLYAIYKEEMDLKMRKGYEVLLDKFEKYGITDVVDLNRPNAAAKKGFLGLW</sequence>
<dbReference type="EMBL" id="CP095061">
    <property type="protein sequence ID" value="UOQ66541.1"/>
    <property type="molecule type" value="Genomic_DNA"/>
</dbReference>
<dbReference type="Pfam" id="PF05076">
    <property type="entry name" value="SUFU"/>
    <property type="match status" value="1"/>
</dbReference>
<dbReference type="RefSeq" id="WP_245120741.1">
    <property type="nucleotide sequence ID" value="NZ_CP095061.1"/>
</dbReference>
<name>A0ABY4G6Z8_9BACT</name>
<evidence type="ECO:0000259" key="1">
    <source>
        <dbReference type="Pfam" id="PF05076"/>
    </source>
</evidence>
<evidence type="ECO:0000313" key="2">
    <source>
        <dbReference type="EMBL" id="UOQ66541.1"/>
    </source>
</evidence>